<organism evidence="2 3">
    <name type="scientific">Heterobasidion irregulare (strain TC 32-1)</name>
    <dbReference type="NCBI Taxonomy" id="747525"/>
    <lineage>
        <taxon>Eukaryota</taxon>
        <taxon>Fungi</taxon>
        <taxon>Dikarya</taxon>
        <taxon>Basidiomycota</taxon>
        <taxon>Agaricomycotina</taxon>
        <taxon>Agaricomycetes</taxon>
        <taxon>Russulales</taxon>
        <taxon>Bondarzewiaceae</taxon>
        <taxon>Heterobasidion</taxon>
        <taxon>Heterobasidion annosum species complex</taxon>
    </lineage>
</organism>
<dbReference type="InParanoid" id="W4JVD3"/>
<name>W4JVD3_HETIT</name>
<evidence type="ECO:0000313" key="3">
    <source>
        <dbReference type="Proteomes" id="UP000030671"/>
    </source>
</evidence>
<dbReference type="RefSeq" id="XP_009550594.1">
    <property type="nucleotide sequence ID" value="XM_009552299.1"/>
</dbReference>
<feature type="region of interest" description="Disordered" evidence="1">
    <location>
        <begin position="45"/>
        <end position="120"/>
    </location>
</feature>
<feature type="compositionally biased region" description="Low complexity" evidence="1">
    <location>
        <begin position="105"/>
        <end position="116"/>
    </location>
</feature>
<dbReference type="KEGG" id="hir:HETIRDRAFT_109354"/>
<evidence type="ECO:0000256" key="1">
    <source>
        <dbReference type="SAM" id="MobiDB-lite"/>
    </source>
</evidence>
<dbReference type="HOGENOM" id="CLU_1489205_0_0_1"/>
<evidence type="ECO:0000313" key="2">
    <source>
        <dbReference type="EMBL" id="ETW77040.1"/>
    </source>
</evidence>
<accession>W4JVD3</accession>
<keyword evidence="3" id="KW-1185">Reference proteome</keyword>
<proteinExistence type="predicted"/>
<sequence length="181" mass="18727">MASAPTAAGPSPTCPHWPALARPITGPGGGIPDGQRHDVTPCLHSAIRRPWPPSPPPSHAVPALPRRTRTRQPSRGHRTAPACSAHAAQPGVRPHAPPRRMCPLPSQSSSRPRSNSATHLTSVHHRMAVSAGSSPFPAAAAAAADHLGPAPALPGIPSFPLAHLLSFSHMCSSPSDPIHLL</sequence>
<feature type="compositionally biased region" description="Basic residues" evidence="1">
    <location>
        <begin position="66"/>
        <end position="78"/>
    </location>
</feature>
<protein>
    <submittedName>
        <fullName evidence="2">Uncharacterized protein</fullName>
    </submittedName>
</protein>
<feature type="compositionally biased region" description="Pro residues" evidence="1">
    <location>
        <begin position="50"/>
        <end position="59"/>
    </location>
</feature>
<dbReference type="Proteomes" id="UP000030671">
    <property type="component" value="Unassembled WGS sequence"/>
</dbReference>
<dbReference type="EMBL" id="KI925463">
    <property type="protein sequence ID" value="ETW77040.1"/>
    <property type="molecule type" value="Genomic_DNA"/>
</dbReference>
<dbReference type="AlphaFoldDB" id="W4JVD3"/>
<gene>
    <name evidence="2" type="ORF">HETIRDRAFT_109354</name>
</gene>
<dbReference type="GeneID" id="20666434"/>
<reference evidence="2 3" key="1">
    <citation type="journal article" date="2012" name="New Phytol.">
        <title>Insight into trade-off between wood decay and parasitism from the genome of a fungal forest pathogen.</title>
        <authorList>
            <person name="Olson A."/>
            <person name="Aerts A."/>
            <person name="Asiegbu F."/>
            <person name="Belbahri L."/>
            <person name="Bouzid O."/>
            <person name="Broberg A."/>
            <person name="Canback B."/>
            <person name="Coutinho P.M."/>
            <person name="Cullen D."/>
            <person name="Dalman K."/>
            <person name="Deflorio G."/>
            <person name="van Diepen L.T."/>
            <person name="Dunand C."/>
            <person name="Duplessis S."/>
            <person name="Durling M."/>
            <person name="Gonthier P."/>
            <person name="Grimwood J."/>
            <person name="Fossdal C.G."/>
            <person name="Hansson D."/>
            <person name="Henrissat B."/>
            <person name="Hietala A."/>
            <person name="Himmelstrand K."/>
            <person name="Hoffmeister D."/>
            <person name="Hogberg N."/>
            <person name="James T.Y."/>
            <person name="Karlsson M."/>
            <person name="Kohler A."/>
            <person name="Kues U."/>
            <person name="Lee Y.H."/>
            <person name="Lin Y.C."/>
            <person name="Lind M."/>
            <person name="Lindquist E."/>
            <person name="Lombard V."/>
            <person name="Lucas S."/>
            <person name="Lunden K."/>
            <person name="Morin E."/>
            <person name="Murat C."/>
            <person name="Park J."/>
            <person name="Raffaello T."/>
            <person name="Rouze P."/>
            <person name="Salamov A."/>
            <person name="Schmutz J."/>
            <person name="Solheim H."/>
            <person name="Stahlberg J."/>
            <person name="Velez H."/>
            <person name="de Vries R.P."/>
            <person name="Wiebenga A."/>
            <person name="Woodward S."/>
            <person name="Yakovlev I."/>
            <person name="Garbelotto M."/>
            <person name="Martin F."/>
            <person name="Grigoriev I.V."/>
            <person name="Stenlid J."/>
        </authorList>
    </citation>
    <scope>NUCLEOTIDE SEQUENCE [LARGE SCALE GENOMIC DNA]</scope>
    <source>
        <strain evidence="2 3">TC 32-1</strain>
    </source>
</reference>